<protein>
    <submittedName>
        <fullName evidence="1">Uncharacterized protein</fullName>
    </submittedName>
</protein>
<dbReference type="EMBL" id="JACOSL010000016">
    <property type="protein sequence ID" value="MBI1755950.1"/>
    <property type="molecule type" value="Genomic_DNA"/>
</dbReference>
<name>A0A931LW33_FIMGI</name>
<gene>
    <name evidence="1" type="ORF">HYR64_02455</name>
</gene>
<sequence length="285" mass="31299">MSLRRLALGALCVVPTIPLLCLAVAARIRIEAFEAPKLDATSQSRVKAYREVVVKSETHLVSAKRSADVSIRLADDWIADHRRGKLRDLEPVTAEGSFNRGPRAEILRTYQSLSDLLLLHARRAARRGDLDAVASLTRRSLEISEILKYSDVGAAGVCSLQQRRAVRLLEGCLPGNATARSNLATWLADFQSHQRPIEPVILRARFLALRDERQERVIAALASSGQPTSDTGYVAQTVAWDGTGTDQAMKVFVVRVRVAIASQDALHRHLNGLVARLTSPVEKSD</sequence>
<dbReference type="Proteomes" id="UP000727962">
    <property type="component" value="Unassembled WGS sequence"/>
</dbReference>
<comment type="caution">
    <text evidence="1">The sequence shown here is derived from an EMBL/GenBank/DDBJ whole genome shotgun (WGS) entry which is preliminary data.</text>
</comment>
<proteinExistence type="predicted"/>
<evidence type="ECO:0000313" key="2">
    <source>
        <dbReference type="Proteomes" id="UP000727962"/>
    </source>
</evidence>
<reference evidence="1" key="1">
    <citation type="submission" date="2020-07" db="EMBL/GenBank/DDBJ databases">
        <title>Huge and variable diversity of episymbiotic CPR bacteria and DPANN archaea in groundwater ecosystems.</title>
        <authorList>
            <person name="He C.Y."/>
            <person name="Keren R."/>
            <person name="Whittaker M."/>
            <person name="Farag I.F."/>
            <person name="Doudna J."/>
            <person name="Cate J.H.D."/>
            <person name="Banfield J.F."/>
        </authorList>
    </citation>
    <scope>NUCLEOTIDE SEQUENCE</scope>
    <source>
        <strain evidence="1">NC_groundwater_17_Pr7_B-0.1um_64_12</strain>
    </source>
</reference>
<evidence type="ECO:0000313" key="1">
    <source>
        <dbReference type="EMBL" id="MBI1755950.1"/>
    </source>
</evidence>
<dbReference type="AlphaFoldDB" id="A0A931LW33"/>
<organism evidence="1 2">
    <name type="scientific">Fimbriimonas ginsengisoli</name>
    <dbReference type="NCBI Taxonomy" id="1005039"/>
    <lineage>
        <taxon>Bacteria</taxon>
        <taxon>Bacillati</taxon>
        <taxon>Armatimonadota</taxon>
        <taxon>Fimbriimonadia</taxon>
        <taxon>Fimbriimonadales</taxon>
        <taxon>Fimbriimonadaceae</taxon>
        <taxon>Fimbriimonas</taxon>
    </lineage>
</organism>
<accession>A0A931LW33</accession>